<dbReference type="GO" id="GO:0000774">
    <property type="term" value="F:adenyl-nucleotide exchange factor activity"/>
    <property type="evidence" value="ECO:0007669"/>
    <property type="project" value="TreeGrafter"/>
</dbReference>
<dbReference type="Proteomes" id="UP000002173">
    <property type="component" value="Chromosome 3"/>
</dbReference>
<dbReference type="VEuPathDB" id="PiroplasmaDB:BBOV_III004880"/>
<reference evidence="1 2" key="1">
    <citation type="journal article" date="2007" name="PLoS Pathog.">
        <title>Genome sequence of Babesia bovis and comparative analysis of apicomplexan hemoprotozoa.</title>
        <authorList>
            <person name="Brayton K.A."/>
            <person name="Lau A.O.T."/>
            <person name="Herndon D.R."/>
            <person name="Hannick L."/>
            <person name="Kappmeyer L.S."/>
            <person name="Berens S.J."/>
            <person name="Bidwell S.L."/>
            <person name="Brown W.C."/>
            <person name="Crabtree J."/>
            <person name="Fadrosh D."/>
            <person name="Feldblum T."/>
            <person name="Forberger H.A."/>
            <person name="Haas B.J."/>
            <person name="Howell J.M."/>
            <person name="Khouri H."/>
            <person name="Koo H."/>
            <person name="Mann D.J."/>
            <person name="Norimine J."/>
            <person name="Paulsen I.T."/>
            <person name="Radune D."/>
            <person name="Ren Q."/>
            <person name="Smith R.K. Jr."/>
            <person name="Suarez C.E."/>
            <person name="White O."/>
            <person name="Wortman J.R."/>
            <person name="Knowles D.P. Jr."/>
            <person name="McElwain T.F."/>
            <person name="Nene V.M."/>
        </authorList>
    </citation>
    <scope>NUCLEOTIDE SEQUENCE [LARGE SCALE GENOMIC DNA]</scope>
    <source>
        <strain evidence="1">T2Bo</strain>
    </source>
</reference>
<comment type="caution">
    <text evidence="1">The sequence shown here is derived from an EMBL/GenBank/DDBJ whole genome shotgun (WGS) entry which is preliminary data.</text>
</comment>
<dbReference type="GO" id="GO:0005783">
    <property type="term" value="C:endoplasmic reticulum"/>
    <property type="evidence" value="ECO:0007669"/>
    <property type="project" value="TreeGrafter"/>
</dbReference>
<dbReference type="PANTHER" id="PTHR19316:SF18">
    <property type="entry name" value="HSP70-BINDING PROTEIN 1"/>
    <property type="match status" value="1"/>
</dbReference>
<dbReference type="PANTHER" id="PTHR19316">
    <property type="entry name" value="PROTEIN FOLDING REGULATOR"/>
    <property type="match status" value="1"/>
</dbReference>
<dbReference type="SUPFAM" id="SSF48371">
    <property type="entry name" value="ARM repeat"/>
    <property type="match status" value="1"/>
</dbReference>
<sequence>MRGLSFNLSNFFSAYAPRLDSFLVGPVKPQVDETNVSFGDKIFVADLLSVKKSDDTLDRWKQLKKNLNTSSDPLVHKDNIITAVDAHNQLLQELVHKTINFDKPQKHSEANKHLKLGVKRAKKNIGNKQVIVNGKTGNKKPISKEDVEFLQKAMDSVHDHDKKVKSAAQLIHDMATKEKIDNVDELLDAFDTMEQFYEEHPGNASSVHRTGMLDAIAQHIKQGNTKILPAALSLLITTISNNEKVQEEATKGPLMQNLLDLREKVDNTNLEPKLITAIAAVTRHCTTAEKHFVKVGGMRYIAQCTAKHNLKVKEKAALLIYHFVNLQKLDKREANNVQLLTTVRNLMPLDVKNHGIQYAEVCVNLFAAIVSKYPNSINKNDALTLWNQLAKAIENTEELEAAKDTLKEVRQAINKLRS</sequence>
<dbReference type="STRING" id="5865.A7ANB7"/>
<dbReference type="InterPro" id="IPR011989">
    <property type="entry name" value="ARM-like"/>
</dbReference>
<dbReference type="EMBL" id="AAXT01000001">
    <property type="protein sequence ID" value="EDO08051.1"/>
    <property type="molecule type" value="Genomic_DNA"/>
</dbReference>
<accession>A7ANB7</accession>
<name>A7ANB7_BABBO</name>
<dbReference type="eggNOG" id="KOG2160">
    <property type="taxonomic scope" value="Eukaryota"/>
</dbReference>
<evidence type="ECO:0000313" key="1">
    <source>
        <dbReference type="EMBL" id="EDO08051.1"/>
    </source>
</evidence>
<organism evidence="1 2">
    <name type="scientific">Babesia bovis</name>
    <dbReference type="NCBI Taxonomy" id="5865"/>
    <lineage>
        <taxon>Eukaryota</taxon>
        <taxon>Sar</taxon>
        <taxon>Alveolata</taxon>
        <taxon>Apicomplexa</taxon>
        <taxon>Aconoidasida</taxon>
        <taxon>Piroplasmida</taxon>
        <taxon>Babesiidae</taxon>
        <taxon>Babesia</taxon>
    </lineage>
</organism>
<dbReference type="Gene3D" id="1.25.10.10">
    <property type="entry name" value="Leucine-rich Repeat Variant"/>
    <property type="match status" value="1"/>
</dbReference>
<keyword evidence="2" id="KW-1185">Reference proteome</keyword>
<proteinExistence type="predicted"/>
<dbReference type="VEuPathDB" id="PiroplasmaDB:BBOV_III004875"/>
<dbReference type="AlphaFoldDB" id="A7ANB7"/>
<protein>
    <submittedName>
        <fullName evidence="1">Uncharacterized protein</fullName>
    </submittedName>
</protein>
<dbReference type="OMA" id="IQYAEVC"/>
<evidence type="ECO:0000313" key="2">
    <source>
        <dbReference type="Proteomes" id="UP000002173"/>
    </source>
</evidence>
<gene>
    <name evidence="1" type="ORF">BBOV_III004880</name>
</gene>
<dbReference type="InterPro" id="IPR050693">
    <property type="entry name" value="Hsp70_NEF-Inhibitors"/>
</dbReference>
<dbReference type="InParanoid" id="A7ANB7"/>
<dbReference type="InterPro" id="IPR016024">
    <property type="entry name" value="ARM-type_fold"/>
</dbReference>